<feature type="compositionally biased region" description="Acidic residues" evidence="9">
    <location>
        <begin position="457"/>
        <end position="466"/>
    </location>
</feature>
<dbReference type="PANTHER" id="PTHR47143:SF1">
    <property type="entry name" value="ION_TRANS DOMAIN-CONTAINING PROTEIN"/>
    <property type="match status" value="1"/>
</dbReference>
<feature type="repeat" description="ANK" evidence="8">
    <location>
        <begin position="267"/>
        <end position="299"/>
    </location>
</feature>
<feature type="region of interest" description="Disordered" evidence="9">
    <location>
        <begin position="383"/>
        <end position="485"/>
    </location>
</feature>
<dbReference type="GO" id="GO:0007165">
    <property type="term" value="P:signal transduction"/>
    <property type="evidence" value="ECO:0007669"/>
    <property type="project" value="InterPro"/>
</dbReference>
<dbReference type="InterPro" id="IPR011029">
    <property type="entry name" value="DEATH-like_dom_sf"/>
</dbReference>
<dbReference type="InterPro" id="IPR002110">
    <property type="entry name" value="Ankyrin_rpt"/>
</dbReference>
<dbReference type="PROSITE" id="PS50088">
    <property type="entry name" value="ANK_REPEAT"/>
    <property type="match status" value="4"/>
</dbReference>
<feature type="compositionally biased region" description="Basic and acidic residues" evidence="9">
    <location>
        <begin position="383"/>
        <end position="394"/>
    </location>
</feature>
<keyword evidence="1" id="KW-0813">Transport</keyword>
<reference evidence="11" key="1">
    <citation type="submission" date="2023-07" db="EMBL/GenBank/DDBJ databases">
        <authorList>
            <consortium name="CYATHOMIX"/>
        </authorList>
    </citation>
    <scope>NUCLEOTIDE SEQUENCE</scope>
    <source>
        <strain evidence="11">N/A</strain>
    </source>
</reference>
<dbReference type="InterPro" id="IPR036770">
    <property type="entry name" value="Ankyrin_rpt-contain_sf"/>
</dbReference>
<dbReference type="InterPro" id="IPR000488">
    <property type="entry name" value="Death_dom"/>
</dbReference>
<sequence length="582" mass="64114">MNTLTYLAEIVYGAFLQFLKVVAPQLQKSPSDRGIFIEDISATEGKAGDRLWLMLANSVEETLSLTFSLEDEGVSASDVAQKQTMFAFTVPQLPFTQDTIVQLCLKSQSTQLNVPFTYKVPKDTTAAQLESLVEFAANGEISSLIVPYANHIGDKDAEGNTVLHISAKNSQSFALKLLLSGLPKEQKDEVVNARNVRGQTALHNAVRAGDPDSVHYLLSHGAATNILDNHKNSVVHYLADAYNEAIFKEILETPASSASDLDALNEEGFSPLHLAVRRLKLTLIEMLLDAGASVNVLDRSSRSALLHAVNMNDIEIVQYLLSKGASTDVEDENGDTPLLVCEHTANYAIMGVLLDAGADPNKKNKNDKALADSEDEMVQKIIGGERVELPEKEVPLSAPSDITTTRSPLFGRSLPNLYVNEDSESPRLTPSYRSEETSRQTEEDQNHDGKRRPSDDAAGETDEYPEDLPSTSTGPRPRRSSRFTRATASALEDDISSLDYLTRLRLSKLMDENAKWQQLATELGCGHMIELISICSDDSSPTMIFLDQFEQMPEAKISRVRSALSTLQEEESVKLIDERYIY</sequence>
<feature type="repeat" description="ANK" evidence="8">
    <location>
        <begin position="333"/>
        <end position="365"/>
    </location>
</feature>
<evidence type="ECO:0000256" key="6">
    <source>
        <dbReference type="ARBA" id="ARBA00023180"/>
    </source>
</evidence>
<accession>A0AA36H5J5</accession>
<comment type="caution">
    <text evidence="11">The sequence shown here is derived from an EMBL/GenBank/DDBJ whole genome shotgun (WGS) entry which is preliminary data.</text>
</comment>
<evidence type="ECO:0000256" key="3">
    <source>
        <dbReference type="ARBA" id="ARBA00022737"/>
    </source>
</evidence>
<dbReference type="EMBL" id="CATQJL010000305">
    <property type="protein sequence ID" value="CAJ0604137.1"/>
    <property type="molecule type" value="Genomic_DNA"/>
</dbReference>
<evidence type="ECO:0000256" key="1">
    <source>
        <dbReference type="ARBA" id="ARBA00022448"/>
    </source>
</evidence>
<keyword evidence="12" id="KW-1185">Reference proteome</keyword>
<dbReference type="Gene3D" id="1.25.40.20">
    <property type="entry name" value="Ankyrin repeat-containing domain"/>
    <property type="match status" value="1"/>
</dbReference>
<dbReference type="InterPro" id="IPR052076">
    <property type="entry name" value="TRP_cation_channel"/>
</dbReference>
<dbReference type="AlphaFoldDB" id="A0AA36H5J5"/>
<evidence type="ECO:0000256" key="4">
    <source>
        <dbReference type="ARBA" id="ARBA00023043"/>
    </source>
</evidence>
<proteinExistence type="predicted"/>
<dbReference type="Pfam" id="PF12796">
    <property type="entry name" value="Ank_2"/>
    <property type="match status" value="2"/>
</dbReference>
<keyword evidence="3" id="KW-0677">Repeat</keyword>
<dbReference type="SMART" id="SM00248">
    <property type="entry name" value="ANK"/>
    <property type="match status" value="6"/>
</dbReference>
<keyword evidence="6" id="KW-0325">Glycoprotein</keyword>
<evidence type="ECO:0000256" key="9">
    <source>
        <dbReference type="SAM" id="MobiDB-lite"/>
    </source>
</evidence>
<dbReference type="GO" id="GO:0022857">
    <property type="term" value="F:transmembrane transporter activity"/>
    <property type="evidence" value="ECO:0007669"/>
    <property type="project" value="TreeGrafter"/>
</dbReference>
<evidence type="ECO:0000256" key="8">
    <source>
        <dbReference type="PROSITE-ProRule" id="PRU00023"/>
    </source>
</evidence>
<dbReference type="PROSITE" id="PS50297">
    <property type="entry name" value="ANK_REP_REGION"/>
    <property type="match status" value="4"/>
</dbReference>
<feature type="domain" description="Death" evidence="10">
    <location>
        <begin position="492"/>
        <end position="580"/>
    </location>
</feature>
<name>A0AA36H5J5_CYLNA</name>
<evidence type="ECO:0000256" key="5">
    <source>
        <dbReference type="ARBA" id="ARBA00023065"/>
    </source>
</evidence>
<dbReference type="GO" id="GO:1902495">
    <property type="term" value="C:transmembrane transporter complex"/>
    <property type="evidence" value="ECO:0007669"/>
    <property type="project" value="TreeGrafter"/>
</dbReference>
<dbReference type="CDD" id="cd08310">
    <property type="entry name" value="Death_NFkB-like"/>
    <property type="match status" value="1"/>
</dbReference>
<keyword evidence="5" id="KW-0406">Ion transport</keyword>
<evidence type="ECO:0000256" key="7">
    <source>
        <dbReference type="ARBA" id="ARBA00023303"/>
    </source>
</evidence>
<feature type="repeat" description="ANK" evidence="8">
    <location>
        <begin position="197"/>
        <end position="229"/>
    </location>
</feature>
<keyword evidence="2" id="KW-0716">Sensory transduction</keyword>
<evidence type="ECO:0000313" key="11">
    <source>
        <dbReference type="EMBL" id="CAJ0604137.1"/>
    </source>
</evidence>
<dbReference type="PANTHER" id="PTHR47143">
    <property type="entry name" value="TRANSIENT RECEPTOR POTENTIAL CATION CHANNEL PROTEIN PAINLESS"/>
    <property type="match status" value="1"/>
</dbReference>
<organism evidence="11 12">
    <name type="scientific">Cylicocyclus nassatus</name>
    <name type="common">Nematode worm</name>
    <dbReference type="NCBI Taxonomy" id="53992"/>
    <lineage>
        <taxon>Eukaryota</taxon>
        <taxon>Metazoa</taxon>
        <taxon>Ecdysozoa</taxon>
        <taxon>Nematoda</taxon>
        <taxon>Chromadorea</taxon>
        <taxon>Rhabditida</taxon>
        <taxon>Rhabditina</taxon>
        <taxon>Rhabditomorpha</taxon>
        <taxon>Strongyloidea</taxon>
        <taxon>Strongylidae</taxon>
        <taxon>Cylicocyclus</taxon>
    </lineage>
</organism>
<dbReference type="SUPFAM" id="SSF47986">
    <property type="entry name" value="DEATH domain"/>
    <property type="match status" value="1"/>
</dbReference>
<feature type="compositionally biased region" description="Basic and acidic residues" evidence="9">
    <location>
        <begin position="433"/>
        <end position="455"/>
    </location>
</feature>
<evidence type="ECO:0000256" key="2">
    <source>
        <dbReference type="ARBA" id="ARBA00022606"/>
    </source>
</evidence>
<dbReference type="SUPFAM" id="SSF48403">
    <property type="entry name" value="Ankyrin repeat"/>
    <property type="match status" value="1"/>
</dbReference>
<keyword evidence="7" id="KW-0407">Ion channel</keyword>
<dbReference type="Proteomes" id="UP001176961">
    <property type="component" value="Unassembled WGS sequence"/>
</dbReference>
<dbReference type="GO" id="GO:0034220">
    <property type="term" value="P:monoatomic ion transmembrane transport"/>
    <property type="evidence" value="ECO:0007669"/>
    <property type="project" value="UniProtKB-KW"/>
</dbReference>
<dbReference type="Gene3D" id="1.10.533.10">
    <property type="entry name" value="Death Domain, Fas"/>
    <property type="match status" value="1"/>
</dbReference>
<gene>
    <name evidence="11" type="ORF">CYNAS_LOCUS16120</name>
</gene>
<dbReference type="SMART" id="SM00005">
    <property type="entry name" value="DEATH"/>
    <property type="match status" value="1"/>
</dbReference>
<feature type="repeat" description="ANK" evidence="8">
    <location>
        <begin position="300"/>
        <end position="332"/>
    </location>
</feature>
<keyword evidence="4 8" id="KW-0040">ANK repeat</keyword>
<evidence type="ECO:0000259" key="10">
    <source>
        <dbReference type="SMART" id="SM00005"/>
    </source>
</evidence>
<protein>
    <recommendedName>
        <fullName evidence="10">Death domain-containing protein</fullName>
    </recommendedName>
</protein>
<evidence type="ECO:0000313" key="12">
    <source>
        <dbReference type="Proteomes" id="UP001176961"/>
    </source>
</evidence>